<dbReference type="Proteomes" id="UP000050761">
    <property type="component" value="Unassembled WGS sequence"/>
</dbReference>
<proteinExistence type="predicted"/>
<evidence type="ECO:0000313" key="2">
    <source>
        <dbReference type="EMBL" id="VDP40112.1"/>
    </source>
</evidence>
<reference evidence="4" key="2">
    <citation type="submission" date="2019-09" db="UniProtKB">
        <authorList>
            <consortium name="WormBaseParasite"/>
        </authorList>
    </citation>
    <scope>IDENTIFICATION</scope>
</reference>
<sequence length="230" mass="25020">MKGPAGEHKSSALRRDCTRGFRRIILDDSIASSHSESLSGNVLSNSFLSDDREGDVSMRSEAGFLAITREKDGIRLTGSLEADSDVASQELLADFNSQWREGRSLPMDLQEDSNSVCKSMASEHTGGARGVDTEVDTDSFVVSDDYLTDDNTSLTTSDGELSRGDGTSHFRAARRQPLRAAKVAIFAVFAALQLSLRKQPFQTEFDEKVPDRHSVLDGSSSDDSIGEYDA</sequence>
<evidence type="ECO:0000256" key="1">
    <source>
        <dbReference type="SAM" id="MobiDB-lite"/>
    </source>
</evidence>
<feature type="region of interest" description="Disordered" evidence="1">
    <location>
        <begin position="204"/>
        <end position="230"/>
    </location>
</feature>
<dbReference type="WBParaSite" id="HPBE_0002364501-mRNA-1">
    <property type="protein sequence ID" value="HPBE_0002364501-mRNA-1"/>
    <property type="gene ID" value="HPBE_0002364501"/>
</dbReference>
<organism evidence="3 4">
    <name type="scientific">Heligmosomoides polygyrus</name>
    <name type="common">Parasitic roundworm</name>
    <dbReference type="NCBI Taxonomy" id="6339"/>
    <lineage>
        <taxon>Eukaryota</taxon>
        <taxon>Metazoa</taxon>
        <taxon>Ecdysozoa</taxon>
        <taxon>Nematoda</taxon>
        <taxon>Chromadorea</taxon>
        <taxon>Rhabditida</taxon>
        <taxon>Rhabditina</taxon>
        <taxon>Rhabditomorpha</taxon>
        <taxon>Strongyloidea</taxon>
        <taxon>Heligmosomidae</taxon>
        <taxon>Heligmosomoides</taxon>
    </lineage>
</organism>
<evidence type="ECO:0000313" key="4">
    <source>
        <dbReference type="WBParaSite" id="HPBE_0002364501-mRNA-1"/>
    </source>
</evidence>
<gene>
    <name evidence="2" type="ORF">HPBE_LOCUS23644</name>
</gene>
<reference evidence="2 3" key="1">
    <citation type="submission" date="2018-11" db="EMBL/GenBank/DDBJ databases">
        <authorList>
            <consortium name="Pathogen Informatics"/>
        </authorList>
    </citation>
    <scope>NUCLEOTIDE SEQUENCE [LARGE SCALE GENOMIC DNA]</scope>
</reference>
<name>A0A183GLS5_HELPZ</name>
<accession>A0A183GLS5</accession>
<keyword evidence="3" id="KW-1185">Reference proteome</keyword>
<dbReference type="EMBL" id="UZAH01035305">
    <property type="protein sequence ID" value="VDP40112.1"/>
    <property type="molecule type" value="Genomic_DNA"/>
</dbReference>
<accession>A0A3P8CMY6</accession>
<protein>
    <submittedName>
        <fullName evidence="2 4">Uncharacterized protein</fullName>
    </submittedName>
</protein>
<dbReference type="AlphaFoldDB" id="A0A183GLS5"/>
<feature type="compositionally biased region" description="Basic and acidic residues" evidence="1">
    <location>
        <begin position="205"/>
        <end position="215"/>
    </location>
</feature>
<evidence type="ECO:0000313" key="3">
    <source>
        <dbReference type="Proteomes" id="UP000050761"/>
    </source>
</evidence>